<sequence>VSTSLFITSTNEIVTINGLFSISLSKPLLTYIGCYHSNTYFL</sequence>
<dbReference type="AlphaFoldDB" id="A0A0K2TKY7"/>
<evidence type="ECO:0000313" key="1">
    <source>
        <dbReference type="EMBL" id="CDW26584.1"/>
    </source>
</evidence>
<dbReference type="EMBL" id="HACA01009223">
    <property type="protein sequence ID" value="CDW26584.1"/>
    <property type="molecule type" value="Transcribed_RNA"/>
</dbReference>
<accession>A0A0K2TKY7</accession>
<feature type="non-terminal residue" evidence="1">
    <location>
        <position position="1"/>
    </location>
</feature>
<protein>
    <submittedName>
        <fullName evidence="1">Uncharacterized protein</fullName>
    </submittedName>
</protein>
<reference evidence="1" key="1">
    <citation type="submission" date="2014-05" db="EMBL/GenBank/DDBJ databases">
        <authorList>
            <person name="Chronopoulou M."/>
        </authorList>
    </citation>
    <scope>NUCLEOTIDE SEQUENCE</scope>
    <source>
        <tissue evidence="1">Whole organism</tissue>
    </source>
</reference>
<name>A0A0K2TKY7_LEPSM</name>
<organism evidence="1">
    <name type="scientific">Lepeophtheirus salmonis</name>
    <name type="common">Salmon louse</name>
    <name type="synonym">Caligus salmonis</name>
    <dbReference type="NCBI Taxonomy" id="72036"/>
    <lineage>
        <taxon>Eukaryota</taxon>
        <taxon>Metazoa</taxon>
        <taxon>Ecdysozoa</taxon>
        <taxon>Arthropoda</taxon>
        <taxon>Crustacea</taxon>
        <taxon>Multicrustacea</taxon>
        <taxon>Hexanauplia</taxon>
        <taxon>Copepoda</taxon>
        <taxon>Siphonostomatoida</taxon>
        <taxon>Caligidae</taxon>
        <taxon>Lepeophtheirus</taxon>
    </lineage>
</organism>
<proteinExistence type="predicted"/>